<reference evidence="2" key="1">
    <citation type="submission" date="2022-10" db="EMBL/GenBank/DDBJ databases">
        <title>Puccinia triticina Genome sequencing and assembly.</title>
        <authorList>
            <person name="Li C."/>
        </authorList>
    </citation>
    <scope>NUCLEOTIDE SEQUENCE</scope>
    <source>
        <strain evidence="2">Pt15</strain>
    </source>
</reference>
<evidence type="ECO:0000313" key="2">
    <source>
        <dbReference type="EMBL" id="WAQ84189.1"/>
    </source>
</evidence>
<keyword evidence="3" id="KW-1185">Reference proteome</keyword>
<evidence type="ECO:0000313" key="3">
    <source>
        <dbReference type="Proteomes" id="UP001164743"/>
    </source>
</evidence>
<accession>A0ABY7CHP4</accession>
<evidence type="ECO:0000256" key="1">
    <source>
        <dbReference type="SAM" id="MobiDB-lite"/>
    </source>
</evidence>
<name>A0ABY7CHP4_9BASI</name>
<sequence>MSTRNCLDDVVVPAEMLNQLQSIIAMFQGTQRTPSAPPDDLINPTSPLPDIVDPDPNHTDKPPIPLDLGNLGSANEDSGTAGSY</sequence>
<protein>
    <submittedName>
        <fullName evidence="2">Uncharacterized protein</fullName>
    </submittedName>
</protein>
<dbReference type="RefSeq" id="XP_053019744.1">
    <property type="nucleotide sequence ID" value="XM_053168546.1"/>
</dbReference>
<gene>
    <name evidence="2" type="ORF">PtA15_4A641</name>
</gene>
<feature type="compositionally biased region" description="Polar residues" evidence="1">
    <location>
        <begin position="72"/>
        <end position="84"/>
    </location>
</feature>
<dbReference type="Proteomes" id="UP001164743">
    <property type="component" value="Chromosome 4A"/>
</dbReference>
<dbReference type="EMBL" id="CP110424">
    <property type="protein sequence ID" value="WAQ84189.1"/>
    <property type="molecule type" value="Genomic_DNA"/>
</dbReference>
<feature type="region of interest" description="Disordered" evidence="1">
    <location>
        <begin position="29"/>
        <end position="84"/>
    </location>
</feature>
<proteinExistence type="predicted"/>
<organism evidence="2 3">
    <name type="scientific">Puccinia triticina</name>
    <dbReference type="NCBI Taxonomy" id="208348"/>
    <lineage>
        <taxon>Eukaryota</taxon>
        <taxon>Fungi</taxon>
        <taxon>Dikarya</taxon>
        <taxon>Basidiomycota</taxon>
        <taxon>Pucciniomycotina</taxon>
        <taxon>Pucciniomycetes</taxon>
        <taxon>Pucciniales</taxon>
        <taxon>Pucciniaceae</taxon>
        <taxon>Puccinia</taxon>
    </lineage>
</organism>
<dbReference type="GeneID" id="77809441"/>